<dbReference type="AlphaFoldDB" id="A0A914PAE5"/>
<name>A0A914PAE5_9BILA</name>
<keyword evidence="2" id="KW-1185">Reference proteome</keyword>
<feature type="region of interest" description="Disordered" evidence="1">
    <location>
        <begin position="210"/>
        <end position="229"/>
    </location>
</feature>
<evidence type="ECO:0000313" key="2">
    <source>
        <dbReference type="Proteomes" id="UP000887578"/>
    </source>
</evidence>
<proteinExistence type="predicted"/>
<accession>A0A914PAE5</accession>
<evidence type="ECO:0000313" key="3">
    <source>
        <dbReference type="WBParaSite" id="PDA_v2.g15048.t1"/>
    </source>
</evidence>
<dbReference type="WBParaSite" id="PDA_v2.g15048.t1">
    <property type="protein sequence ID" value="PDA_v2.g15048.t1"/>
    <property type="gene ID" value="PDA_v2.g15048"/>
</dbReference>
<sequence>MLLPDDRWNRKLTEWTPNTRRPVGRPPTRWMDDFTKYTNKKFDELLSLCLTNFWCCNSFQEYFCTSIYGGKFYPWIIQTNTTKEQIQNRSQCHFLTPDFRRTRLIQKVNQTLKEDFGEFWNQNMTQSLIGMSKFEDKGKPQISFMKKIISVNQKKFSSTTKTASPPPSSGWQSIPTKTVQVTLNVNCEQNIVTINGKTDSEKTIYPTPIIPQSSTAKNLPSPSNPKPSTETLNIEKSYVLAQNAPNVPLTPSNPEIKNIAHAKLVWNSWNSGTPNPDVRYYTKDEIPRVLATDY</sequence>
<dbReference type="Proteomes" id="UP000887578">
    <property type="component" value="Unplaced"/>
</dbReference>
<reference evidence="3" key="1">
    <citation type="submission" date="2022-11" db="UniProtKB">
        <authorList>
            <consortium name="WormBaseParasite"/>
        </authorList>
    </citation>
    <scope>IDENTIFICATION</scope>
</reference>
<protein>
    <submittedName>
        <fullName evidence="3">Uncharacterized protein</fullName>
    </submittedName>
</protein>
<organism evidence="2 3">
    <name type="scientific">Panagrolaimus davidi</name>
    <dbReference type="NCBI Taxonomy" id="227884"/>
    <lineage>
        <taxon>Eukaryota</taxon>
        <taxon>Metazoa</taxon>
        <taxon>Ecdysozoa</taxon>
        <taxon>Nematoda</taxon>
        <taxon>Chromadorea</taxon>
        <taxon>Rhabditida</taxon>
        <taxon>Tylenchina</taxon>
        <taxon>Panagrolaimomorpha</taxon>
        <taxon>Panagrolaimoidea</taxon>
        <taxon>Panagrolaimidae</taxon>
        <taxon>Panagrolaimus</taxon>
    </lineage>
</organism>
<evidence type="ECO:0000256" key="1">
    <source>
        <dbReference type="SAM" id="MobiDB-lite"/>
    </source>
</evidence>